<dbReference type="PANTHER" id="PTHR22916:SF3">
    <property type="entry name" value="UDP-GLCNAC:BETAGAL BETA-1,3-N-ACETYLGLUCOSAMINYLTRANSFERASE-LIKE PROTEIN 1"/>
    <property type="match status" value="1"/>
</dbReference>
<dbReference type="GO" id="GO:0016758">
    <property type="term" value="F:hexosyltransferase activity"/>
    <property type="evidence" value="ECO:0007669"/>
    <property type="project" value="UniProtKB-ARBA"/>
</dbReference>
<dbReference type="Pfam" id="PF00535">
    <property type="entry name" value="Glycos_transf_2"/>
    <property type="match status" value="1"/>
</dbReference>
<dbReference type="SUPFAM" id="SSF53448">
    <property type="entry name" value="Nucleotide-diphospho-sugar transferases"/>
    <property type="match status" value="1"/>
</dbReference>
<dbReference type="EMBL" id="CP113088">
    <property type="protein sequence ID" value="WAC03343.1"/>
    <property type="molecule type" value="Genomic_DNA"/>
</dbReference>
<keyword evidence="2" id="KW-0808">Transferase</keyword>
<evidence type="ECO:0000313" key="3">
    <source>
        <dbReference type="Proteomes" id="UP001164705"/>
    </source>
</evidence>
<dbReference type="KEGG" id="lnu:N7U66_07345"/>
<sequence>MKDSATSSFFSIVISLYNKENYIVATLNSVLKQTFSDFEVIIINDGSTDNSESLVKAIKDSRIKLVTTKNKGVSSARNHGISLAKSNNIALLDADDYWYSNHLFELKKLMDIFPDAGLYCNNYEIHHTQSIVRPARFNFDFGKACLLLDDFFMASIINGVAWTSAVGFKKNKFNTLGGFNPSLATGQDTDLWIRFALKHEIAFNPVITASYLSYVENSLFKNEYNAMRYDIINSYSQEEQTNPSLKKYLDVNRYAVALRCKMHNDQDIYKKLKSEIEYSHLNVKQQFLLSCPKFILSWIKKCHGFLLKKDVYLTAYR</sequence>
<dbReference type="Gene3D" id="3.90.550.10">
    <property type="entry name" value="Spore Coat Polysaccharide Biosynthesis Protein SpsA, Chain A"/>
    <property type="match status" value="1"/>
</dbReference>
<reference evidence="2" key="1">
    <citation type="submission" date="2022-11" db="EMBL/GenBank/DDBJ databases">
        <title>Lacinutrix neustonica HL-RS19T sp. nov., isolated from the surface microlayer sample of brackish Lake Shihwa.</title>
        <authorList>
            <person name="Choi J.Y."/>
            <person name="Hwang C.Y."/>
        </authorList>
    </citation>
    <scope>NUCLEOTIDE SEQUENCE</scope>
    <source>
        <strain evidence="2">HL-RS19</strain>
    </source>
</reference>
<protein>
    <submittedName>
        <fullName evidence="2">Glycosyltransferase</fullName>
        <ecNumber evidence="2">2.4.-.-</ecNumber>
    </submittedName>
</protein>
<dbReference type="InterPro" id="IPR029044">
    <property type="entry name" value="Nucleotide-diphossugar_trans"/>
</dbReference>
<evidence type="ECO:0000259" key="1">
    <source>
        <dbReference type="Pfam" id="PF00535"/>
    </source>
</evidence>
<name>A0A9E8MX91_9FLAO</name>
<dbReference type="InterPro" id="IPR001173">
    <property type="entry name" value="Glyco_trans_2-like"/>
</dbReference>
<keyword evidence="2" id="KW-0328">Glycosyltransferase</keyword>
<organism evidence="2 3">
    <name type="scientific">Lacinutrix neustonica</name>
    <dbReference type="NCBI Taxonomy" id="2980107"/>
    <lineage>
        <taxon>Bacteria</taxon>
        <taxon>Pseudomonadati</taxon>
        <taxon>Bacteroidota</taxon>
        <taxon>Flavobacteriia</taxon>
        <taxon>Flavobacteriales</taxon>
        <taxon>Flavobacteriaceae</taxon>
        <taxon>Lacinutrix</taxon>
    </lineage>
</organism>
<dbReference type="AlphaFoldDB" id="A0A9E8MX91"/>
<gene>
    <name evidence="2" type="ORF">N7U66_07345</name>
</gene>
<dbReference type="PANTHER" id="PTHR22916">
    <property type="entry name" value="GLYCOSYLTRANSFERASE"/>
    <property type="match status" value="1"/>
</dbReference>
<accession>A0A9E8MX91</accession>
<dbReference type="EC" id="2.4.-.-" evidence="2"/>
<feature type="domain" description="Glycosyltransferase 2-like" evidence="1">
    <location>
        <begin position="11"/>
        <end position="131"/>
    </location>
</feature>
<proteinExistence type="predicted"/>
<evidence type="ECO:0000313" key="2">
    <source>
        <dbReference type="EMBL" id="WAC03343.1"/>
    </source>
</evidence>
<dbReference type="Proteomes" id="UP001164705">
    <property type="component" value="Chromosome"/>
</dbReference>
<dbReference type="RefSeq" id="WP_267677924.1">
    <property type="nucleotide sequence ID" value="NZ_CP113088.1"/>
</dbReference>
<keyword evidence="3" id="KW-1185">Reference proteome</keyword>